<accession>A0A239AUF5</accession>
<gene>
    <name evidence="3" type="ORF">SAMN06295967_101369</name>
</gene>
<feature type="transmembrane region" description="Helical" evidence="1">
    <location>
        <begin position="43"/>
        <end position="65"/>
    </location>
</feature>
<sequence length="358" mass="41799">MDIQSNYKQNLSILIHLLGWALFGLVIFILSPLSSGVERPFEFWLKQGINLSLLIAVFYINYFYFIPRILFKNRIPLFLTINLLTGVACIVFLILFDDWVNMQELMHKAYRPDVPYTPRPRNYYWDISQLLIFFMVIGISTSIASVQKWQADEAEKLEQKRQQINSELTYLKAQINPHFFFNTLNNIYSLTNIDVEKAKTALLKLSRMMRYVLYETEKTHTLLSKEIDFINDFVELMKMRLSTKVKLEIDIPEKFHDASIAPMLLLPFIENCFKHGISSQKESTIAIKIDISDKQLTLETSNAIFKSSENTPEGNASGIGLQNTKRRLALLYDHRYNLFIDDQNPENEFKVLLKIDLK</sequence>
<dbReference type="Gene3D" id="3.30.565.10">
    <property type="entry name" value="Histidine kinase-like ATPase, C-terminal domain"/>
    <property type="match status" value="1"/>
</dbReference>
<proteinExistence type="predicted"/>
<dbReference type="InterPro" id="IPR036890">
    <property type="entry name" value="HATPase_C_sf"/>
</dbReference>
<evidence type="ECO:0000313" key="4">
    <source>
        <dbReference type="Proteomes" id="UP000198480"/>
    </source>
</evidence>
<feature type="transmembrane region" description="Helical" evidence="1">
    <location>
        <begin position="77"/>
        <end position="96"/>
    </location>
</feature>
<keyword evidence="1" id="KW-0472">Membrane</keyword>
<reference evidence="4" key="1">
    <citation type="submission" date="2017-06" db="EMBL/GenBank/DDBJ databases">
        <authorList>
            <person name="Varghese N."/>
            <person name="Submissions S."/>
        </authorList>
    </citation>
    <scope>NUCLEOTIDE SEQUENCE [LARGE SCALE GENOMIC DNA]</scope>
    <source>
        <strain evidence="4">5C</strain>
    </source>
</reference>
<dbReference type="PANTHER" id="PTHR34220:SF7">
    <property type="entry name" value="SENSOR HISTIDINE KINASE YPDA"/>
    <property type="match status" value="1"/>
</dbReference>
<protein>
    <submittedName>
        <fullName evidence="3">Histidine kinase</fullName>
    </submittedName>
</protein>
<dbReference type="InterPro" id="IPR050640">
    <property type="entry name" value="Bact_2-comp_sensor_kinase"/>
</dbReference>
<feature type="transmembrane region" description="Helical" evidence="1">
    <location>
        <begin position="127"/>
        <end position="146"/>
    </location>
</feature>
<dbReference type="RefSeq" id="WP_089237334.1">
    <property type="nucleotide sequence ID" value="NZ_FZOK01000001.1"/>
</dbReference>
<dbReference type="Proteomes" id="UP000198480">
    <property type="component" value="Unassembled WGS sequence"/>
</dbReference>
<name>A0A239AUF5_9BACT</name>
<keyword evidence="1" id="KW-0812">Transmembrane</keyword>
<dbReference type="SUPFAM" id="SSF55874">
    <property type="entry name" value="ATPase domain of HSP90 chaperone/DNA topoisomerase II/histidine kinase"/>
    <property type="match status" value="1"/>
</dbReference>
<dbReference type="OrthoDB" id="9792992at2"/>
<dbReference type="GO" id="GO:0000155">
    <property type="term" value="F:phosphorelay sensor kinase activity"/>
    <property type="evidence" value="ECO:0007669"/>
    <property type="project" value="InterPro"/>
</dbReference>
<dbReference type="GO" id="GO:0016020">
    <property type="term" value="C:membrane"/>
    <property type="evidence" value="ECO:0007669"/>
    <property type="project" value="InterPro"/>
</dbReference>
<organism evidence="3 4">
    <name type="scientific">Belliella buryatensis</name>
    <dbReference type="NCBI Taxonomy" id="1500549"/>
    <lineage>
        <taxon>Bacteria</taxon>
        <taxon>Pseudomonadati</taxon>
        <taxon>Bacteroidota</taxon>
        <taxon>Cytophagia</taxon>
        <taxon>Cytophagales</taxon>
        <taxon>Cyclobacteriaceae</taxon>
        <taxon>Belliella</taxon>
    </lineage>
</organism>
<evidence type="ECO:0000313" key="3">
    <source>
        <dbReference type="EMBL" id="SNR98603.1"/>
    </source>
</evidence>
<dbReference type="InterPro" id="IPR010559">
    <property type="entry name" value="Sig_transdc_His_kin_internal"/>
</dbReference>
<keyword evidence="1" id="KW-1133">Transmembrane helix</keyword>
<feature type="transmembrane region" description="Helical" evidence="1">
    <location>
        <begin position="12"/>
        <end position="31"/>
    </location>
</feature>
<dbReference type="PANTHER" id="PTHR34220">
    <property type="entry name" value="SENSOR HISTIDINE KINASE YPDA"/>
    <property type="match status" value="1"/>
</dbReference>
<evidence type="ECO:0000256" key="1">
    <source>
        <dbReference type="SAM" id="Phobius"/>
    </source>
</evidence>
<keyword evidence="3" id="KW-0808">Transferase</keyword>
<dbReference type="AlphaFoldDB" id="A0A239AUF5"/>
<feature type="domain" description="Signal transduction histidine kinase internal region" evidence="2">
    <location>
        <begin position="167"/>
        <end position="244"/>
    </location>
</feature>
<keyword evidence="3" id="KW-0418">Kinase</keyword>
<dbReference type="EMBL" id="FZOK01000001">
    <property type="protein sequence ID" value="SNR98603.1"/>
    <property type="molecule type" value="Genomic_DNA"/>
</dbReference>
<keyword evidence="4" id="KW-1185">Reference proteome</keyword>
<dbReference type="Pfam" id="PF06580">
    <property type="entry name" value="His_kinase"/>
    <property type="match status" value="1"/>
</dbReference>
<evidence type="ECO:0000259" key="2">
    <source>
        <dbReference type="Pfam" id="PF06580"/>
    </source>
</evidence>